<dbReference type="PANTHER" id="PTHR15420">
    <property type="entry name" value="UBIQUINOL-CYTOCHROME C REDUCTASE COMPLEX 6.4 KD PROTEIN"/>
    <property type="match status" value="1"/>
</dbReference>
<dbReference type="GO" id="GO:0006122">
    <property type="term" value="P:mitochondrial electron transport, ubiquinol to cytochrome c"/>
    <property type="evidence" value="ECO:0007669"/>
    <property type="project" value="InterPro"/>
</dbReference>
<dbReference type="PANTHER" id="PTHR15420:SF2">
    <property type="entry name" value="CYTOCHROME B-C1 COMPLEX SUBUNIT 10"/>
    <property type="match status" value="1"/>
</dbReference>
<evidence type="ECO:0000313" key="1">
    <source>
        <dbReference type="EMBL" id="KFR11625.1"/>
    </source>
</evidence>
<dbReference type="EMBL" id="KK734929">
    <property type="protein sequence ID" value="KFR11625.1"/>
    <property type="molecule type" value="Genomic_DNA"/>
</dbReference>
<dbReference type="AlphaFoldDB" id="A0A091W977"/>
<feature type="non-terminal residue" evidence="1">
    <location>
        <position position="1"/>
    </location>
</feature>
<dbReference type="SUPFAM" id="SSF81518">
    <property type="entry name" value="Subunit XI (6.4 kDa protein) of cytochrome bc1 complex (Ubiquinol-cytochrome c reductase)"/>
    <property type="match status" value="1"/>
</dbReference>
<feature type="non-terminal residue" evidence="1">
    <location>
        <position position="39"/>
    </location>
</feature>
<dbReference type="Proteomes" id="UP000053605">
    <property type="component" value="Unassembled WGS sequence"/>
</dbReference>
<proteinExistence type="predicted"/>
<keyword evidence="2" id="KW-1185">Reference proteome</keyword>
<dbReference type="PhylomeDB" id="A0A091W977"/>
<name>A0A091W977_OPIHO</name>
<dbReference type="InterPro" id="IPR015089">
    <property type="entry name" value="UQCR"/>
</dbReference>
<dbReference type="GO" id="GO:0005743">
    <property type="term" value="C:mitochondrial inner membrane"/>
    <property type="evidence" value="ECO:0007669"/>
    <property type="project" value="TreeGrafter"/>
</dbReference>
<organism evidence="1 2">
    <name type="scientific">Opisthocomus hoazin</name>
    <name type="common">Hoatzin</name>
    <name type="synonym">Phasianus hoazin</name>
    <dbReference type="NCBI Taxonomy" id="30419"/>
    <lineage>
        <taxon>Eukaryota</taxon>
        <taxon>Metazoa</taxon>
        <taxon>Chordata</taxon>
        <taxon>Craniata</taxon>
        <taxon>Vertebrata</taxon>
        <taxon>Euteleostomi</taxon>
        <taxon>Archelosauria</taxon>
        <taxon>Archosauria</taxon>
        <taxon>Dinosauria</taxon>
        <taxon>Saurischia</taxon>
        <taxon>Theropoda</taxon>
        <taxon>Coelurosauria</taxon>
        <taxon>Aves</taxon>
        <taxon>Neognathae</taxon>
        <taxon>Neoaves</taxon>
        <taxon>Opisthocomiformes</taxon>
        <taxon>Opisthocomidae</taxon>
        <taxon>Opisthocomus</taxon>
    </lineage>
</organism>
<protein>
    <submittedName>
        <fullName evidence="1">Cytochrome b-c1 complex subunit 10</fullName>
    </submittedName>
</protein>
<dbReference type="Gene3D" id="1.20.5.220">
    <property type="match status" value="1"/>
</dbReference>
<dbReference type="Pfam" id="PF08997">
    <property type="entry name" value="UCR_6-4kD"/>
    <property type="match status" value="1"/>
</dbReference>
<reference evidence="1 2" key="1">
    <citation type="submission" date="2014-04" db="EMBL/GenBank/DDBJ databases">
        <title>Genome evolution of avian class.</title>
        <authorList>
            <person name="Zhang G."/>
            <person name="Li C."/>
        </authorList>
    </citation>
    <scope>NUCLEOTIDE SEQUENCE [LARGE SCALE GENOMIC DNA]</scope>
    <source>
        <strain evidence="1">BGI_N306</strain>
    </source>
</reference>
<dbReference type="InterPro" id="IPR029027">
    <property type="entry name" value="Single_a-helix_sf"/>
</dbReference>
<dbReference type="STRING" id="30419.A0A091W977"/>
<gene>
    <name evidence="1" type="ORF">N306_14009</name>
</gene>
<sequence>TPTLLTWGGVAGTGLIWFTDWKLVLQYVPYISGKFKTED</sequence>
<evidence type="ECO:0000313" key="2">
    <source>
        <dbReference type="Proteomes" id="UP000053605"/>
    </source>
</evidence>
<accession>A0A091W977</accession>